<dbReference type="PANTHER" id="PTHR45947:SF3">
    <property type="entry name" value="SULFOQUINOVOSYL TRANSFERASE SQD2"/>
    <property type="match status" value="1"/>
</dbReference>
<proteinExistence type="predicted"/>
<dbReference type="PANTHER" id="PTHR45947">
    <property type="entry name" value="SULFOQUINOVOSYL TRANSFERASE SQD2"/>
    <property type="match status" value="1"/>
</dbReference>
<accession>A0A0M2V3A0</accession>
<dbReference type="InterPro" id="IPR001296">
    <property type="entry name" value="Glyco_trans_1"/>
</dbReference>
<dbReference type="Pfam" id="PF00534">
    <property type="entry name" value="Glycos_transf_1"/>
    <property type="match status" value="1"/>
</dbReference>
<protein>
    <submittedName>
        <fullName evidence="2">Glycosyltransferase</fullName>
    </submittedName>
</protein>
<gene>
    <name evidence="2" type="ORF">BROFUL_00145</name>
</gene>
<evidence type="ECO:0000313" key="3">
    <source>
        <dbReference type="Proteomes" id="UP000034954"/>
    </source>
</evidence>
<dbReference type="SUPFAM" id="SSF53756">
    <property type="entry name" value="UDP-Glycosyltransferase/glycogen phosphorylase"/>
    <property type="match status" value="1"/>
</dbReference>
<comment type="caution">
    <text evidence="2">The sequence shown here is derived from an EMBL/GenBank/DDBJ whole genome shotgun (WGS) entry which is preliminary data.</text>
</comment>
<keyword evidence="3" id="KW-1185">Reference proteome</keyword>
<dbReference type="GO" id="GO:0016757">
    <property type="term" value="F:glycosyltransferase activity"/>
    <property type="evidence" value="ECO:0007669"/>
    <property type="project" value="InterPro"/>
</dbReference>
<dbReference type="PATRIC" id="fig|380242.3.peg.182"/>
<evidence type="ECO:0000259" key="1">
    <source>
        <dbReference type="Pfam" id="PF00534"/>
    </source>
</evidence>
<feature type="domain" description="Glycosyl transferase family 1" evidence="1">
    <location>
        <begin position="196"/>
        <end position="304"/>
    </location>
</feature>
<reference evidence="2 3" key="1">
    <citation type="journal article" date="2013" name="BMC Microbiol.">
        <title>Identification of the type II cytochrome c maturation pathway in anammox bacteria by comparative genomics.</title>
        <authorList>
            <person name="Ferousi C."/>
            <person name="Speth D.R."/>
            <person name="Reimann J."/>
            <person name="Op den Camp H.J."/>
            <person name="Allen J.W."/>
            <person name="Keltjens J.T."/>
            <person name="Jetten M.S."/>
        </authorList>
    </citation>
    <scope>NUCLEOTIDE SEQUENCE [LARGE SCALE GENOMIC DNA]</scope>
    <source>
        <strain evidence="2">RU1</strain>
    </source>
</reference>
<dbReference type="Gene3D" id="3.40.50.2000">
    <property type="entry name" value="Glycogen Phosphorylase B"/>
    <property type="match status" value="1"/>
</dbReference>
<dbReference type="Proteomes" id="UP000034954">
    <property type="component" value="Unassembled WGS sequence"/>
</dbReference>
<dbReference type="EMBL" id="LAQJ01000016">
    <property type="protein sequence ID" value="KKO21144.1"/>
    <property type="molecule type" value="Genomic_DNA"/>
</dbReference>
<dbReference type="AlphaFoldDB" id="A0A0M2V3A0"/>
<evidence type="ECO:0000313" key="2">
    <source>
        <dbReference type="EMBL" id="KKO21144.1"/>
    </source>
</evidence>
<name>A0A0M2V3A0_9BACT</name>
<organism evidence="2 3">
    <name type="scientific">Candidatus Brocadia fulgida</name>
    <dbReference type="NCBI Taxonomy" id="380242"/>
    <lineage>
        <taxon>Bacteria</taxon>
        <taxon>Pseudomonadati</taxon>
        <taxon>Planctomycetota</taxon>
        <taxon>Candidatus Brocadiia</taxon>
        <taxon>Candidatus Brocadiales</taxon>
        <taxon>Candidatus Brocadiaceae</taxon>
        <taxon>Candidatus Brocadia</taxon>
    </lineage>
</organism>
<sequence>MRVAIVHDWLTGMRGGEKVLEIFCEIFPDADVFTLIHLRGSVSKIIEERNIQTSFLQKIPLTKRHYRSFLMLFPLAIEGFDMGAYDLVLSSSHCVAKGILTSATAVHVCYCHTPMRYVWDQYQTYFGAGQKGLISKVLMPPVAHYLRMWDVTSSERVDYFVANSYHVANRIKKYYKRLAEVIHPPVDCSLYTPQENYKEGNYYLLVSAFAPYKRIDIAIEAFERMGLPLILIGEGQEERRIRKMAKKHVQCIGWQSSESLREYYRGCKALIFPGEEDFGIVPLEAQACGKPVIAFARGGALETVHGVYPSPRESPAAKTLIDSESPTGVFFTKQTPGSLMEAVRFFEQRTNLFDPRLIRKHAENFDRSIFKEKFKQYIESNYSAKIF</sequence>
<dbReference type="InterPro" id="IPR050194">
    <property type="entry name" value="Glycosyltransferase_grp1"/>
</dbReference>